<dbReference type="EMBL" id="BRZI01000004">
    <property type="protein sequence ID" value="GLD29226.1"/>
    <property type="molecule type" value="Genomic_DNA"/>
</dbReference>
<evidence type="ECO:0000256" key="4">
    <source>
        <dbReference type="PROSITE-ProRule" id="PRU00335"/>
    </source>
</evidence>
<dbReference type="Pfam" id="PF17754">
    <property type="entry name" value="TetR_C_14"/>
    <property type="match status" value="1"/>
</dbReference>
<dbReference type="Gene3D" id="1.10.10.60">
    <property type="entry name" value="Homeodomain-like"/>
    <property type="match status" value="1"/>
</dbReference>
<dbReference type="RefSeq" id="WP_236981888.1">
    <property type="nucleotide sequence ID" value="NZ_BRXE01000005.1"/>
</dbReference>
<accession>A0A9P3Q1J7</accession>
<protein>
    <recommendedName>
        <fullName evidence="5">HTH tetR-type domain-containing protein</fullName>
    </recommendedName>
</protein>
<keyword evidence="1" id="KW-0805">Transcription regulation</keyword>
<dbReference type="SUPFAM" id="SSF46689">
    <property type="entry name" value="Homeodomain-like"/>
    <property type="match status" value="1"/>
</dbReference>
<name>A0A9P3Q1J7_9MYCO</name>
<dbReference type="InterPro" id="IPR050109">
    <property type="entry name" value="HTH-type_TetR-like_transc_reg"/>
</dbReference>
<evidence type="ECO:0000313" key="8">
    <source>
        <dbReference type="Proteomes" id="UP001064782"/>
    </source>
</evidence>
<dbReference type="GO" id="GO:0003700">
    <property type="term" value="F:DNA-binding transcription factor activity"/>
    <property type="evidence" value="ECO:0007669"/>
    <property type="project" value="TreeGrafter"/>
</dbReference>
<dbReference type="PANTHER" id="PTHR30055:SF234">
    <property type="entry name" value="HTH-TYPE TRANSCRIPTIONAL REGULATOR BETI"/>
    <property type="match status" value="1"/>
</dbReference>
<dbReference type="InterPro" id="IPR041347">
    <property type="entry name" value="MftR_C"/>
</dbReference>
<evidence type="ECO:0000259" key="5">
    <source>
        <dbReference type="PROSITE" id="PS50977"/>
    </source>
</evidence>
<dbReference type="GO" id="GO:0000976">
    <property type="term" value="F:transcription cis-regulatory region binding"/>
    <property type="evidence" value="ECO:0007669"/>
    <property type="project" value="TreeGrafter"/>
</dbReference>
<dbReference type="Proteomes" id="UP001165663">
    <property type="component" value="Unassembled WGS sequence"/>
</dbReference>
<sequence length="199" mass="22094">MPSANTESLRDRRRAELLLQIQHTAHELFAERGFDAVTTEDIAAAAGISISTYFRHAPTKEGLLIGPVRDAISEIVTSYSSRPAGQSAVEALIDIFVEHAKIADEINLDTWQRAVATAPHLLKKTALVSEDDYRKFVEHVATRMGVDASADIRPALLVHTSLATIRFVIDRWLNRHDIPTSPIHIEMEIALRLTLAGFH</sequence>
<reference evidence="7" key="1">
    <citation type="submission" date="2022-08" db="EMBL/GenBank/DDBJ databases">
        <title>Mycobacterium kiyosense sp. nov., scotochromogenic slow-glowing species isolated from respiratory specimens.</title>
        <authorList>
            <person name="Fukano H."/>
            <person name="Kazumi Y."/>
            <person name="Sakagami N."/>
            <person name="Ato M."/>
            <person name="Mitarai S."/>
            <person name="Hoshino Y."/>
        </authorList>
    </citation>
    <scope>NUCLEOTIDE SEQUENCE</scope>
    <source>
        <strain evidence="7">1413</strain>
        <strain evidence="6">SRL2020-028</strain>
    </source>
</reference>
<dbReference type="PRINTS" id="PR00455">
    <property type="entry name" value="HTHTETR"/>
</dbReference>
<dbReference type="GeneID" id="83629381"/>
<dbReference type="AlphaFoldDB" id="A0A9P3Q1J7"/>
<evidence type="ECO:0000256" key="2">
    <source>
        <dbReference type="ARBA" id="ARBA00023125"/>
    </source>
</evidence>
<evidence type="ECO:0000256" key="1">
    <source>
        <dbReference type="ARBA" id="ARBA00023015"/>
    </source>
</evidence>
<organism evidence="7 8">
    <name type="scientific">Mycobacterium kiyosense</name>
    <dbReference type="NCBI Taxonomy" id="2871094"/>
    <lineage>
        <taxon>Bacteria</taxon>
        <taxon>Bacillati</taxon>
        <taxon>Actinomycetota</taxon>
        <taxon>Actinomycetes</taxon>
        <taxon>Mycobacteriales</taxon>
        <taxon>Mycobacteriaceae</taxon>
        <taxon>Mycobacterium</taxon>
    </lineage>
</organism>
<dbReference type="PROSITE" id="PS50977">
    <property type="entry name" value="HTH_TETR_2"/>
    <property type="match status" value="1"/>
</dbReference>
<evidence type="ECO:0000313" key="7">
    <source>
        <dbReference type="EMBL" id="GLD29226.1"/>
    </source>
</evidence>
<feature type="DNA-binding region" description="H-T-H motif" evidence="4">
    <location>
        <begin position="38"/>
        <end position="57"/>
    </location>
</feature>
<proteinExistence type="predicted"/>
<gene>
    <name evidence="7" type="ORF">Mkiyose1413_11090</name>
    <name evidence="6" type="ORF">SRL2020028_09340</name>
</gene>
<dbReference type="Pfam" id="PF00440">
    <property type="entry name" value="TetR_N"/>
    <property type="match status" value="1"/>
</dbReference>
<dbReference type="Proteomes" id="UP001064782">
    <property type="component" value="Unassembled WGS sequence"/>
</dbReference>
<dbReference type="PANTHER" id="PTHR30055">
    <property type="entry name" value="HTH-TYPE TRANSCRIPTIONAL REGULATOR RUTR"/>
    <property type="match status" value="1"/>
</dbReference>
<keyword evidence="8" id="KW-1185">Reference proteome</keyword>
<dbReference type="InterPro" id="IPR009057">
    <property type="entry name" value="Homeodomain-like_sf"/>
</dbReference>
<dbReference type="EMBL" id="BRXE01000005">
    <property type="protein sequence ID" value="GLB81678.1"/>
    <property type="molecule type" value="Genomic_DNA"/>
</dbReference>
<dbReference type="InterPro" id="IPR001647">
    <property type="entry name" value="HTH_TetR"/>
</dbReference>
<keyword evidence="3" id="KW-0804">Transcription</keyword>
<feature type="domain" description="HTH tetR-type" evidence="5">
    <location>
        <begin position="15"/>
        <end position="75"/>
    </location>
</feature>
<dbReference type="Gene3D" id="1.10.357.10">
    <property type="entry name" value="Tetracycline Repressor, domain 2"/>
    <property type="match status" value="1"/>
</dbReference>
<evidence type="ECO:0000256" key="3">
    <source>
        <dbReference type="ARBA" id="ARBA00023163"/>
    </source>
</evidence>
<comment type="caution">
    <text evidence="7">The sequence shown here is derived from an EMBL/GenBank/DDBJ whole genome shotgun (WGS) entry which is preliminary data.</text>
</comment>
<keyword evidence="2 4" id="KW-0238">DNA-binding</keyword>
<evidence type="ECO:0000313" key="6">
    <source>
        <dbReference type="EMBL" id="GLB81678.1"/>
    </source>
</evidence>